<dbReference type="GO" id="GO:0004040">
    <property type="term" value="F:amidase activity"/>
    <property type="evidence" value="ECO:0007669"/>
    <property type="project" value="InterPro"/>
</dbReference>
<keyword evidence="1" id="KW-0378">Hydrolase</keyword>
<proteinExistence type="predicted"/>
<dbReference type="Gene3D" id="1.10.530.10">
    <property type="match status" value="1"/>
</dbReference>
<dbReference type="InterPro" id="IPR051056">
    <property type="entry name" value="Glycosyl_Hydrolase_73"/>
</dbReference>
<name>A0A8S5SGV6_9CAUD</name>
<dbReference type="Gene3D" id="4.10.80.30">
    <property type="entry name" value="DNA polymerase, domain 6"/>
    <property type="match status" value="1"/>
</dbReference>
<evidence type="ECO:0000256" key="1">
    <source>
        <dbReference type="ARBA" id="ARBA00022801"/>
    </source>
</evidence>
<accession>A0A8S5SGV6</accession>
<dbReference type="Pfam" id="PF01832">
    <property type="entry name" value="Glucosaminidase"/>
    <property type="match status" value="1"/>
</dbReference>
<dbReference type="PANTHER" id="PTHR33308">
    <property type="entry name" value="PEPTIDOGLYCAN HYDROLASE FLGJ"/>
    <property type="match status" value="1"/>
</dbReference>
<organism evidence="3">
    <name type="scientific">Siphoviridae sp. ct9zP9</name>
    <dbReference type="NCBI Taxonomy" id="2827795"/>
    <lineage>
        <taxon>Viruses</taxon>
        <taxon>Duplodnaviria</taxon>
        <taxon>Heunggongvirae</taxon>
        <taxon>Uroviricota</taxon>
        <taxon>Caudoviricetes</taxon>
    </lineage>
</organism>
<dbReference type="InterPro" id="IPR002901">
    <property type="entry name" value="MGlyc_endo_b_GlcNAc-like_dom"/>
</dbReference>
<dbReference type="EMBL" id="BK032593">
    <property type="protein sequence ID" value="DAF50160.1"/>
    <property type="molecule type" value="Genomic_DNA"/>
</dbReference>
<sequence>MTNKEFIETIGRAAVAEYERFKILPSLTIAQAILESNWGKSLLSQRAFNFFGMKAGTGWKGATYNSKTQEQTRAGQSFTIDAAFRAYPNVQAGIRGYYMFLQYPRYQNLKGVTDYKQACRLIKADGWATDVRYTEKLISLIEKYGLDKYDEEVLEVVEKCKMIINGKEHTVERILKDGTNYIKIRDVADAIGYNVTSKGSVAVLTKK</sequence>
<evidence type="ECO:0000259" key="2">
    <source>
        <dbReference type="SMART" id="SM00047"/>
    </source>
</evidence>
<dbReference type="PANTHER" id="PTHR33308:SF9">
    <property type="entry name" value="PEPTIDOGLYCAN HYDROLASE FLGJ"/>
    <property type="match status" value="1"/>
</dbReference>
<protein>
    <submittedName>
        <fullName evidence="3">Muramidase (Flagellum-specific)</fullName>
    </submittedName>
</protein>
<feature type="domain" description="Mannosyl-glycoprotein endo-beta-N-acetylglucosamidase-like" evidence="2">
    <location>
        <begin position="4"/>
        <end position="150"/>
    </location>
</feature>
<reference evidence="3" key="1">
    <citation type="journal article" date="2021" name="Proc. Natl. Acad. Sci. U.S.A.">
        <title>A Catalog of Tens of Thousands of Viruses from Human Metagenomes Reveals Hidden Associations with Chronic Diseases.</title>
        <authorList>
            <person name="Tisza M.J."/>
            <person name="Buck C.B."/>
        </authorList>
    </citation>
    <scope>NUCLEOTIDE SEQUENCE</scope>
    <source>
        <strain evidence="3">Ct9zP9</strain>
    </source>
</reference>
<evidence type="ECO:0000313" key="3">
    <source>
        <dbReference type="EMBL" id="DAF50160.1"/>
    </source>
</evidence>
<dbReference type="SMART" id="SM00047">
    <property type="entry name" value="LYZ2"/>
    <property type="match status" value="1"/>
</dbReference>